<organism evidence="2 3">
    <name type="scientific">Eleusine coracana subsp. coracana</name>
    <dbReference type="NCBI Taxonomy" id="191504"/>
    <lineage>
        <taxon>Eukaryota</taxon>
        <taxon>Viridiplantae</taxon>
        <taxon>Streptophyta</taxon>
        <taxon>Embryophyta</taxon>
        <taxon>Tracheophyta</taxon>
        <taxon>Spermatophyta</taxon>
        <taxon>Magnoliopsida</taxon>
        <taxon>Liliopsida</taxon>
        <taxon>Poales</taxon>
        <taxon>Poaceae</taxon>
        <taxon>PACMAD clade</taxon>
        <taxon>Chloridoideae</taxon>
        <taxon>Cynodonteae</taxon>
        <taxon>Eleusininae</taxon>
        <taxon>Eleusine</taxon>
    </lineage>
</organism>
<evidence type="ECO:0008006" key="4">
    <source>
        <dbReference type="Google" id="ProtNLM"/>
    </source>
</evidence>
<dbReference type="Proteomes" id="UP001054889">
    <property type="component" value="Unassembled WGS sequence"/>
</dbReference>
<dbReference type="AlphaFoldDB" id="A0AAV5FT68"/>
<evidence type="ECO:0000313" key="2">
    <source>
        <dbReference type="EMBL" id="GJN38192.1"/>
    </source>
</evidence>
<name>A0AAV5FT68_ELECO</name>
<keyword evidence="3" id="KW-1185">Reference proteome</keyword>
<protein>
    <recommendedName>
        <fullName evidence="4">Secreted protein</fullName>
    </recommendedName>
</protein>
<sequence length="90" mass="9970">MATWLSLLAASTATEDDLSNRFCRQAFGGCRFARSWMTRSTTPGARRKRRLSAGRGFSARGKRDGERVRLGKPGEFARKYGEAHTESVGT</sequence>
<gene>
    <name evidence="2" type="primary">gb27212</name>
    <name evidence="2" type="ORF">PR202_gb27212</name>
</gene>
<feature type="compositionally biased region" description="Basic and acidic residues" evidence="1">
    <location>
        <begin position="75"/>
        <end position="90"/>
    </location>
</feature>
<feature type="region of interest" description="Disordered" evidence="1">
    <location>
        <begin position="41"/>
        <end position="90"/>
    </location>
</feature>
<evidence type="ECO:0000256" key="1">
    <source>
        <dbReference type="SAM" id="MobiDB-lite"/>
    </source>
</evidence>
<evidence type="ECO:0000313" key="3">
    <source>
        <dbReference type="Proteomes" id="UP001054889"/>
    </source>
</evidence>
<reference evidence="2" key="2">
    <citation type="submission" date="2021-12" db="EMBL/GenBank/DDBJ databases">
        <title>Resequencing data analysis of finger millet.</title>
        <authorList>
            <person name="Hatakeyama M."/>
            <person name="Aluri S."/>
            <person name="Balachadran M.T."/>
            <person name="Sivarajan S.R."/>
            <person name="Poveda L."/>
            <person name="Shimizu-Inatsugi R."/>
            <person name="Schlapbach R."/>
            <person name="Sreeman S.M."/>
            <person name="Shimizu K.K."/>
        </authorList>
    </citation>
    <scope>NUCLEOTIDE SEQUENCE</scope>
</reference>
<proteinExistence type="predicted"/>
<dbReference type="EMBL" id="BQKI01000095">
    <property type="protein sequence ID" value="GJN38192.1"/>
    <property type="molecule type" value="Genomic_DNA"/>
</dbReference>
<comment type="caution">
    <text evidence="2">The sequence shown here is derived from an EMBL/GenBank/DDBJ whole genome shotgun (WGS) entry which is preliminary data.</text>
</comment>
<reference evidence="2" key="1">
    <citation type="journal article" date="2018" name="DNA Res.">
        <title>Multiple hybrid de novo genome assembly of finger millet, an orphan allotetraploid crop.</title>
        <authorList>
            <person name="Hatakeyama M."/>
            <person name="Aluri S."/>
            <person name="Balachadran M.T."/>
            <person name="Sivarajan S.R."/>
            <person name="Patrignani A."/>
            <person name="Gruter S."/>
            <person name="Poveda L."/>
            <person name="Shimizu-Inatsugi R."/>
            <person name="Baeten J."/>
            <person name="Francoijs K.J."/>
            <person name="Nataraja K.N."/>
            <person name="Reddy Y.A.N."/>
            <person name="Phadnis S."/>
            <person name="Ravikumar R.L."/>
            <person name="Schlapbach R."/>
            <person name="Sreeman S.M."/>
            <person name="Shimizu K.K."/>
        </authorList>
    </citation>
    <scope>NUCLEOTIDE SEQUENCE</scope>
</reference>
<accession>A0AAV5FT68</accession>